<keyword evidence="3" id="KW-1185">Reference proteome</keyword>
<accession>A0A9Q9AJ56</accession>
<dbReference type="OrthoDB" id="5372011at2759"/>
<dbReference type="EMBL" id="CP099418">
    <property type="protein sequence ID" value="USW47128.1"/>
    <property type="molecule type" value="Genomic_DNA"/>
</dbReference>
<feature type="region of interest" description="Disordered" evidence="1">
    <location>
        <begin position="100"/>
        <end position="177"/>
    </location>
</feature>
<organism evidence="2 3">
    <name type="scientific">Septoria linicola</name>
    <dbReference type="NCBI Taxonomy" id="215465"/>
    <lineage>
        <taxon>Eukaryota</taxon>
        <taxon>Fungi</taxon>
        <taxon>Dikarya</taxon>
        <taxon>Ascomycota</taxon>
        <taxon>Pezizomycotina</taxon>
        <taxon>Dothideomycetes</taxon>
        <taxon>Dothideomycetidae</taxon>
        <taxon>Mycosphaerellales</taxon>
        <taxon>Mycosphaerellaceae</taxon>
        <taxon>Septoria</taxon>
    </lineage>
</organism>
<feature type="region of interest" description="Disordered" evidence="1">
    <location>
        <begin position="1"/>
        <end position="41"/>
    </location>
</feature>
<protein>
    <submittedName>
        <fullName evidence="2">Uncharacterized protein</fullName>
    </submittedName>
</protein>
<feature type="compositionally biased region" description="Polar residues" evidence="1">
    <location>
        <begin position="136"/>
        <end position="151"/>
    </location>
</feature>
<feature type="compositionally biased region" description="Low complexity" evidence="1">
    <location>
        <begin position="1"/>
        <end position="19"/>
    </location>
</feature>
<dbReference type="AlphaFoldDB" id="A0A9Q9AJ56"/>
<evidence type="ECO:0000313" key="2">
    <source>
        <dbReference type="EMBL" id="USW47128.1"/>
    </source>
</evidence>
<sequence>MSSRSQPSSSSKNRSTNSSMGAYLSRATRQTPRTESIESLRRRNEAAEILQSYEKLAWYSYDRCETLTQTRIHFQCILAGLTPEQEEANVHWQEDFTPHAVKPPQQWNAHRKGKARVSSGTGAEVQESPAGGQPIGPSTNRAQATEGSSRPGTEATKVDAAQQEDEDLEEGVAINRE</sequence>
<evidence type="ECO:0000313" key="3">
    <source>
        <dbReference type="Proteomes" id="UP001056384"/>
    </source>
</evidence>
<reference evidence="2" key="1">
    <citation type="submission" date="2022-06" db="EMBL/GenBank/DDBJ databases">
        <title>Complete genome sequences of two strains of the flax pathogen Septoria linicola.</title>
        <authorList>
            <person name="Lapalu N."/>
            <person name="Simon A."/>
            <person name="Demenou B."/>
            <person name="Paumier D."/>
            <person name="Guillot M.-P."/>
            <person name="Gout L."/>
            <person name="Valade R."/>
        </authorList>
    </citation>
    <scope>NUCLEOTIDE SEQUENCE</scope>
    <source>
        <strain evidence="2">SE15195</strain>
    </source>
</reference>
<name>A0A9Q9AJ56_9PEZI</name>
<evidence type="ECO:0000256" key="1">
    <source>
        <dbReference type="SAM" id="MobiDB-lite"/>
    </source>
</evidence>
<dbReference type="Proteomes" id="UP001056384">
    <property type="component" value="Chromosome 1"/>
</dbReference>
<gene>
    <name evidence="2" type="ORF">Slin15195_G004470</name>
</gene>
<proteinExistence type="predicted"/>